<dbReference type="InterPro" id="IPR035966">
    <property type="entry name" value="PKF_sf"/>
</dbReference>
<evidence type="ECO:0000256" key="13">
    <source>
        <dbReference type="ARBA" id="ARBA00048070"/>
    </source>
</evidence>
<evidence type="ECO:0000313" key="16">
    <source>
        <dbReference type="Proteomes" id="UP000053676"/>
    </source>
</evidence>
<dbReference type="Pfam" id="PF00365">
    <property type="entry name" value="PFK"/>
    <property type="match status" value="1"/>
</dbReference>
<dbReference type="GO" id="GO:0003872">
    <property type="term" value="F:6-phosphofructokinase activity"/>
    <property type="evidence" value="ECO:0007669"/>
    <property type="project" value="UniProtKB-EC"/>
</dbReference>
<dbReference type="GO" id="GO:0016208">
    <property type="term" value="F:AMP binding"/>
    <property type="evidence" value="ECO:0007669"/>
    <property type="project" value="TreeGrafter"/>
</dbReference>
<dbReference type="GO" id="GO:0005524">
    <property type="term" value="F:ATP binding"/>
    <property type="evidence" value="ECO:0007669"/>
    <property type="project" value="UniProtKB-KW"/>
</dbReference>
<evidence type="ECO:0000256" key="4">
    <source>
        <dbReference type="ARBA" id="ARBA00012055"/>
    </source>
</evidence>
<feature type="domain" description="Phosphofructokinase" evidence="14">
    <location>
        <begin position="62"/>
        <end position="108"/>
    </location>
</feature>
<evidence type="ECO:0000259" key="14">
    <source>
        <dbReference type="Pfam" id="PF00365"/>
    </source>
</evidence>
<dbReference type="Gene3D" id="3.40.50.450">
    <property type="match status" value="1"/>
</dbReference>
<dbReference type="GO" id="GO:0048029">
    <property type="term" value="F:monosaccharide binding"/>
    <property type="evidence" value="ECO:0007669"/>
    <property type="project" value="TreeGrafter"/>
</dbReference>
<dbReference type="PANTHER" id="PTHR13697:SF4">
    <property type="entry name" value="ATP-DEPENDENT 6-PHOSPHOFRUCTOKINASE"/>
    <property type="match status" value="1"/>
</dbReference>
<dbReference type="GO" id="GO:0046872">
    <property type="term" value="F:metal ion binding"/>
    <property type="evidence" value="ECO:0007669"/>
    <property type="project" value="UniProtKB-KW"/>
</dbReference>
<dbReference type="UniPathway" id="UPA00109">
    <property type="reaction ID" value="UER00182"/>
</dbReference>
<accession>W2TKR2</accession>
<dbReference type="GO" id="GO:0030388">
    <property type="term" value="P:fructose 1,6-bisphosphate metabolic process"/>
    <property type="evidence" value="ECO:0007669"/>
    <property type="project" value="TreeGrafter"/>
</dbReference>
<keyword evidence="9" id="KW-0418">Kinase</keyword>
<dbReference type="PANTHER" id="PTHR13697">
    <property type="entry name" value="PHOSPHOFRUCTOKINASE"/>
    <property type="match status" value="1"/>
</dbReference>
<gene>
    <name evidence="15" type="ORF">NECAME_08013</name>
</gene>
<name>W2TKR2_NECAM</name>
<evidence type="ECO:0000256" key="3">
    <source>
        <dbReference type="ARBA" id="ARBA00004679"/>
    </source>
</evidence>
<dbReference type="SUPFAM" id="SSF53784">
    <property type="entry name" value="Phosphofructokinase"/>
    <property type="match status" value="1"/>
</dbReference>
<dbReference type="GO" id="GO:0070095">
    <property type="term" value="F:fructose-6-phosphate binding"/>
    <property type="evidence" value="ECO:0007669"/>
    <property type="project" value="TreeGrafter"/>
</dbReference>
<dbReference type="Gene3D" id="3.40.50.460">
    <property type="entry name" value="Phosphofructokinase domain"/>
    <property type="match status" value="1"/>
</dbReference>
<dbReference type="PRINTS" id="PR00476">
    <property type="entry name" value="PHFRCTKINASE"/>
</dbReference>
<evidence type="ECO:0000256" key="6">
    <source>
        <dbReference type="ARBA" id="ARBA00022679"/>
    </source>
</evidence>
<comment type="catalytic activity">
    <reaction evidence="13">
        <text>beta-D-fructose 6-phosphate + ATP = beta-D-fructose 1,6-bisphosphate + ADP + H(+)</text>
        <dbReference type="Rhea" id="RHEA:16109"/>
        <dbReference type="ChEBI" id="CHEBI:15378"/>
        <dbReference type="ChEBI" id="CHEBI:30616"/>
        <dbReference type="ChEBI" id="CHEBI:32966"/>
        <dbReference type="ChEBI" id="CHEBI:57634"/>
        <dbReference type="ChEBI" id="CHEBI:456216"/>
        <dbReference type="EC" id="2.7.1.11"/>
    </reaction>
</comment>
<dbReference type="InterPro" id="IPR022953">
    <property type="entry name" value="ATP_PFK"/>
</dbReference>
<comment type="pathway">
    <text evidence="3">Carbohydrate degradation; glycolysis; D-glyceraldehyde 3-phosphate and glycerone phosphate from D-glucose: step 3/4.</text>
</comment>
<dbReference type="Proteomes" id="UP000053676">
    <property type="component" value="Unassembled WGS sequence"/>
</dbReference>
<keyword evidence="10" id="KW-0067">ATP-binding</keyword>
<comment type="subcellular location">
    <subcellularLocation>
        <location evidence="2">Cytoplasm</location>
    </subcellularLocation>
</comment>
<evidence type="ECO:0000256" key="1">
    <source>
        <dbReference type="ARBA" id="ARBA00001946"/>
    </source>
</evidence>
<keyword evidence="12" id="KW-0324">Glycolysis</keyword>
<dbReference type="OrthoDB" id="537915at2759"/>
<evidence type="ECO:0000256" key="10">
    <source>
        <dbReference type="ARBA" id="ARBA00022840"/>
    </source>
</evidence>
<keyword evidence="16" id="KW-1185">Reference proteome</keyword>
<dbReference type="STRING" id="51031.W2TKR2"/>
<dbReference type="GO" id="GO:0006002">
    <property type="term" value="P:fructose 6-phosphate metabolic process"/>
    <property type="evidence" value="ECO:0007669"/>
    <property type="project" value="InterPro"/>
</dbReference>
<sequence>MIALRNGIEFDVLISIENFTVFYFQAVGFTRASLKPGGSRILYIPDGILCSDSRDLRSVREIRRTIDNDFIGTDRTIGFDSAMARVIECVDVLAATADSHQRTFVVEVNNLFEFTESIVM</sequence>
<evidence type="ECO:0000313" key="15">
    <source>
        <dbReference type="EMBL" id="ETN82363.1"/>
    </source>
</evidence>
<keyword evidence="6" id="KW-0808">Transferase</keyword>
<dbReference type="GO" id="GO:0042802">
    <property type="term" value="F:identical protein binding"/>
    <property type="evidence" value="ECO:0007669"/>
    <property type="project" value="TreeGrafter"/>
</dbReference>
<protein>
    <recommendedName>
        <fullName evidence="4">6-phosphofructokinase</fullName>
        <ecNumber evidence="4">2.7.1.11</ecNumber>
    </recommendedName>
</protein>
<evidence type="ECO:0000256" key="2">
    <source>
        <dbReference type="ARBA" id="ARBA00004496"/>
    </source>
</evidence>
<keyword evidence="8" id="KW-0547">Nucleotide-binding</keyword>
<dbReference type="GO" id="GO:0061621">
    <property type="term" value="P:canonical glycolysis"/>
    <property type="evidence" value="ECO:0007669"/>
    <property type="project" value="TreeGrafter"/>
</dbReference>
<keyword evidence="5" id="KW-0963">Cytoplasm</keyword>
<dbReference type="AlphaFoldDB" id="W2TKR2"/>
<evidence type="ECO:0000256" key="8">
    <source>
        <dbReference type="ARBA" id="ARBA00022741"/>
    </source>
</evidence>
<dbReference type="InterPro" id="IPR000023">
    <property type="entry name" value="Phosphofructokinase_dom"/>
</dbReference>
<dbReference type="EMBL" id="KI658502">
    <property type="protein sequence ID" value="ETN82363.1"/>
    <property type="molecule type" value="Genomic_DNA"/>
</dbReference>
<proteinExistence type="predicted"/>
<evidence type="ECO:0000256" key="9">
    <source>
        <dbReference type="ARBA" id="ARBA00022777"/>
    </source>
</evidence>
<organism evidence="15 16">
    <name type="scientific">Necator americanus</name>
    <name type="common">Human hookworm</name>
    <dbReference type="NCBI Taxonomy" id="51031"/>
    <lineage>
        <taxon>Eukaryota</taxon>
        <taxon>Metazoa</taxon>
        <taxon>Ecdysozoa</taxon>
        <taxon>Nematoda</taxon>
        <taxon>Chromadorea</taxon>
        <taxon>Rhabditida</taxon>
        <taxon>Rhabditina</taxon>
        <taxon>Rhabditomorpha</taxon>
        <taxon>Strongyloidea</taxon>
        <taxon>Ancylostomatidae</taxon>
        <taxon>Bunostominae</taxon>
        <taxon>Necator</taxon>
    </lineage>
</organism>
<evidence type="ECO:0000256" key="12">
    <source>
        <dbReference type="ARBA" id="ARBA00023152"/>
    </source>
</evidence>
<dbReference type="EC" id="2.7.1.11" evidence="4"/>
<dbReference type="GO" id="GO:0005945">
    <property type="term" value="C:6-phosphofructokinase complex"/>
    <property type="evidence" value="ECO:0007669"/>
    <property type="project" value="TreeGrafter"/>
</dbReference>
<keyword evidence="11" id="KW-0460">Magnesium</keyword>
<reference evidence="16" key="1">
    <citation type="journal article" date="2014" name="Nat. Genet.">
        <title>Genome of the human hookworm Necator americanus.</title>
        <authorList>
            <person name="Tang Y.T."/>
            <person name="Gao X."/>
            <person name="Rosa B.A."/>
            <person name="Abubucker S."/>
            <person name="Hallsworth-Pepin K."/>
            <person name="Martin J."/>
            <person name="Tyagi R."/>
            <person name="Heizer E."/>
            <person name="Zhang X."/>
            <person name="Bhonagiri-Palsikar V."/>
            <person name="Minx P."/>
            <person name="Warren W.C."/>
            <person name="Wang Q."/>
            <person name="Zhan B."/>
            <person name="Hotez P.J."/>
            <person name="Sternberg P.W."/>
            <person name="Dougall A."/>
            <person name="Gaze S.T."/>
            <person name="Mulvenna J."/>
            <person name="Sotillo J."/>
            <person name="Ranganathan S."/>
            <person name="Rabelo E.M."/>
            <person name="Wilson R.K."/>
            <person name="Felgner P.L."/>
            <person name="Bethony J."/>
            <person name="Hawdon J.M."/>
            <person name="Gasser R.B."/>
            <person name="Loukas A."/>
            <person name="Mitreva M."/>
        </authorList>
    </citation>
    <scope>NUCLEOTIDE SEQUENCE [LARGE SCALE GENOMIC DNA]</scope>
</reference>
<keyword evidence="7" id="KW-0479">Metal-binding</keyword>
<dbReference type="KEGG" id="nai:NECAME_08013"/>
<evidence type="ECO:0000256" key="11">
    <source>
        <dbReference type="ARBA" id="ARBA00022842"/>
    </source>
</evidence>
<evidence type="ECO:0000256" key="7">
    <source>
        <dbReference type="ARBA" id="ARBA00022723"/>
    </source>
</evidence>
<comment type="cofactor">
    <cofactor evidence="1">
        <name>Mg(2+)</name>
        <dbReference type="ChEBI" id="CHEBI:18420"/>
    </cofactor>
</comment>
<evidence type="ECO:0000256" key="5">
    <source>
        <dbReference type="ARBA" id="ARBA00022490"/>
    </source>
</evidence>